<dbReference type="RefSeq" id="YP_009820569.1">
    <property type="nucleotide sequence ID" value="NC_048169.1"/>
</dbReference>
<evidence type="ECO:0000313" key="1">
    <source>
        <dbReference type="EMBL" id="QBP33272.1"/>
    </source>
</evidence>
<proteinExistence type="predicted"/>
<dbReference type="Proteomes" id="UP000295568">
    <property type="component" value="Segment"/>
</dbReference>
<keyword evidence="2" id="KW-1185">Reference proteome</keyword>
<reference evidence="1 2" key="1">
    <citation type="submission" date="2019-02" db="EMBL/GenBank/DDBJ databases">
        <authorList>
            <person name="Rowley M."/>
            <person name="Stucki C."/>
            <person name="Ghiringhelli B."/>
            <person name="Naegele L."/>
            <person name="Emmons C.B."/>
            <person name="Slowan-Pomeroy T."/>
            <person name="Briggs L.A."/>
            <person name="Garlena R.A."/>
            <person name="Russell D.A."/>
            <person name="Pope W.H."/>
            <person name="Molloy S.D."/>
            <person name="Jacobs-Sera D."/>
            <person name="Hatfull G.F."/>
        </authorList>
    </citation>
    <scope>NUCLEOTIDE SEQUENCE [LARGE SCALE GENOMIC DNA]</scope>
</reference>
<accession>A0A482JKG2</accession>
<evidence type="ECO:0000313" key="2">
    <source>
        <dbReference type="Proteomes" id="UP000295568"/>
    </source>
</evidence>
<organism evidence="1 2">
    <name type="scientific">Gordonia phage BrutonGaster</name>
    <dbReference type="NCBI Taxonomy" id="2530116"/>
    <lineage>
        <taxon>Viruses</taxon>
        <taxon>Duplodnaviria</taxon>
        <taxon>Heunggongvirae</taxon>
        <taxon>Uroviricota</taxon>
        <taxon>Caudoviricetes</taxon>
        <taxon>Oneupvirus</taxon>
        <taxon>Oneupvirus brutongaster</taxon>
    </lineage>
</organism>
<gene>
    <name evidence="1" type="primary">55</name>
    <name evidence="1" type="ORF">SEA_BRUTONGASTER_55</name>
</gene>
<name>A0A482JKG2_9CAUD</name>
<dbReference type="GeneID" id="55012013"/>
<sequence length="82" mass="9191">MIEDLKTAKMRYTPVEVPAEVEYAICEIFVRDGDLGDGEGPYTTLAYDVAGQFFLSTIEGRTAKVWKPGEVEVITRFRSIVT</sequence>
<dbReference type="EMBL" id="MK524501">
    <property type="protein sequence ID" value="QBP33272.1"/>
    <property type="molecule type" value="Genomic_DNA"/>
</dbReference>
<protein>
    <submittedName>
        <fullName evidence="1">Uncharacterized protein</fullName>
    </submittedName>
</protein>
<dbReference type="KEGG" id="vg:55012013"/>